<dbReference type="PANTHER" id="PTHR43546:SF8">
    <property type="entry name" value="METALLO-BETA-LACTAMASE DOMAIN-CONTAINING PROTEIN"/>
    <property type="match status" value="1"/>
</dbReference>
<dbReference type="Gene3D" id="3.60.15.10">
    <property type="entry name" value="Ribonuclease Z/Hydroxyacylglutathione hydrolase-like"/>
    <property type="match status" value="1"/>
</dbReference>
<dbReference type="InterPro" id="IPR050114">
    <property type="entry name" value="UPF0173_UPF0282_UlaG_hydrolase"/>
</dbReference>
<dbReference type="InterPro" id="IPR036866">
    <property type="entry name" value="RibonucZ/Hydroxyglut_hydro"/>
</dbReference>
<sequence>MIKMNIEGIDFHWLGHDSFLIQAKGKNIYIDPYKITKKDLPSADIIITTHEHFDHCNAEAIERISDEKTILIGPKITLNILNGISKKKGVIELNPYDEKEIDGIKISAIPAYNTHRFRDPKTKTPFHPKESGHIGPILDIDGVKIYHAGDTDKISEMENLKPHIALIPVSGTYVMDVSEAVEAAKVISAKITIPMHVGRGIGALSYRNEFKEKLEGMEVILLDLEED</sequence>
<protein>
    <submittedName>
        <fullName evidence="1">MBL fold metallo-hydrolase</fullName>
    </submittedName>
</protein>
<name>A0A9Y1BS13_9ARCH</name>
<proteinExistence type="predicted"/>
<dbReference type="SUPFAM" id="SSF56281">
    <property type="entry name" value="Metallo-hydrolase/oxidoreductase"/>
    <property type="match status" value="1"/>
</dbReference>
<gene>
    <name evidence="1" type="ORF">K9W46_01525</name>
</gene>
<organism evidence="1">
    <name type="scientific">Candidatus Heimdallarchaeum endolithica</name>
    <dbReference type="NCBI Taxonomy" id="2876572"/>
    <lineage>
        <taxon>Archaea</taxon>
        <taxon>Promethearchaeati</taxon>
        <taxon>Candidatus Heimdallarchaeota</taxon>
        <taxon>Candidatus Heimdallarchaeia (ex Rinke et al. 2021) (nom. nud.)</taxon>
        <taxon>Candidatus Heimdallarchaeales</taxon>
        <taxon>Candidatus Heimdallarchaeaceae</taxon>
        <taxon>Candidatus Heimdallarchaeum</taxon>
    </lineage>
</organism>
<accession>A0A9Y1BS13</accession>
<dbReference type="AlphaFoldDB" id="A0A9Y1BS13"/>
<evidence type="ECO:0000313" key="1">
    <source>
        <dbReference type="EMBL" id="UJG43881.1"/>
    </source>
</evidence>
<dbReference type="PANTHER" id="PTHR43546">
    <property type="entry name" value="UPF0173 METAL-DEPENDENT HYDROLASE MJ1163-RELATED"/>
    <property type="match status" value="1"/>
</dbReference>
<reference evidence="1" key="1">
    <citation type="journal article" date="2022" name="Nat. Microbiol.">
        <title>Unique mobile elements and scalable gene flow at the prokaryote-eukaryote boundary revealed by circularized Asgard archaea genomes.</title>
        <authorList>
            <person name="Wu F."/>
            <person name="Speth D.R."/>
            <person name="Philosof A."/>
            <person name="Cremiere A."/>
            <person name="Narayanan A."/>
            <person name="Barco R.A."/>
            <person name="Connon S.A."/>
            <person name="Amend J.P."/>
            <person name="Antoshechkin I.A."/>
            <person name="Orphan V.J."/>
        </authorList>
    </citation>
    <scope>NUCLEOTIDE SEQUENCE</scope>
    <source>
        <strain evidence="1">PR6</strain>
    </source>
</reference>
<dbReference type="EMBL" id="CP084167">
    <property type="protein sequence ID" value="UJG43881.1"/>
    <property type="molecule type" value="Genomic_DNA"/>
</dbReference>
<dbReference type="Pfam" id="PF13483">
    <property type="entry name" value="Lactamase_B_3"/>
    <property type="match status" value="1"/>
</dbReference>
<dbReference type="Proteomes" id="UP001200513">
    <property type="component" value="Chromosome"/>
</dbReference>